<evidence type="ECO:0000313" key="1">
    <source>
        <dbReference type="EMBL" id="KMM83435.1"/>
    </source>
</evidence>
<dbReference type="RefSeq" id="WP_048382662.1">
    <property type="nucleotide sequence ID" value="NZ_FNRS01000002.1"/>
</dbReference>
<dbReference type="InterPro" id="IPR049810">
    <property type="entry name" value="S6_alt_immun-like"/>
</dbReference>
<sequence>MFLEITGFLAGNSEDSSIKFELNVSPELELAVMECLGWQSLAAECDGERLLTNDQVREIASLINEPLPTELEMYIGVRA</sequence>
<dbReference type="EMBL" id="FNRS01000002">
    <property type="protein sequence ID" value="SED54470.1"/>
    <property type="molecule type" value="Genomic_DNA"/>
</dbReference>
<evidence type="ECO:0000313" key="3">
    <source>
        <dbReference type="Proteomes" id="UP000036395"/>
    </source>
</evidence>
<dbReference type="Proteomes" id="UP000036395">
    <property type="component" value="Unassembled WGS sequence"/>
</dbReference>
<gene>
    <name evidence="2" type="ORF">SAMN04490203_4136</name>
    <name evidence="1" type="ORF">TU78_16680</name>
</gene>
<reference evidence="1 3" key="1">
    <citation type="submission" date="2015-02" db="EMBL/GenBank/DDBJ databases">
        <title>Pseudomonas helleri sp. nov. and Pseudomonas weihenstephanensis sp. nov., isolated from raw cows milk.</title>
        <authorList>
            <person name="von Neubeck M."/>
            <person name="Huptas C."/>
            <person name="Wenning M."/>
            <person name="Scherer S."/>
        </authorList>
    </citation>
    <scope>NUCLEOTIDE SEQUENCE [LARGE SCALE GENOMIC DNA]</scope>
    <source>
        <strain evidence="1 3">DSM 21104</strain>
    </source>
</reference>
<keyword evidence="4" id="KW-1185">Reference proteome</keyword>
<proteinExistence type="predicted"/>
<organism evidence="1 3">
    <name type="scientific">Pseudomonas taetrolens</name>
    <dbReference type="NCBI Taxonomy" id="47884"/>
    <lineage>
        <taxon>Bacteria</taxon>
        <taxon>Pseudomonadati</taxon>
        <taxon>Pseudomonadota</taxon>
        <taxon>Gammaproteobacteria</taxon>
        <taxon>Pseudomonadales</taxon>
        <taxon>Pseudomonadaceae</taxon>
        <taxon>Pseudomonas</taxon>
    </lineage>
</organism>
<comment type="caution">
    <text evidence="1">The sequence shown here is derived from an EMBL/GenBank/DDBJ whole genome shotgun (WGS) entry which is preliminary data.</text>
</comment>
<reference evidence="2 4" key="2">
    <citation type="submission" date="2016-10" db="EMBL/GenBank/DDBJ databases">
        <authorList>
            <person name="Varghese N."/>
            <person name="Submissions S."/>
        </authorList>
    </citation>
    <scope>NUCLEOTIDE SEQUENCE [LARGE SCALE GENOMIC DNA]</scope>
    <source>
        <strain evidence="2 4">BS3652</strain>
    </source>
</reference>
<name>A0A0J6GP97_PSETA</name>
<dbReference type="EMBL" id="JYLA01000007">
    <property type="protein sequence ID" value="KMM83435.1"/>
    <property type="molecule type" value="Genomic_DNA"/>
</dbReference>
<dbReference type="AlphaFoldDB" id="A0A0J6GP97"/>
<dbReference type="NCBIfam" id="NF040643">
    <property type="entry name" value="S6_alt_immun"/>
    <property type="match status" value="1"/>
</dbReference>
<dbReference type="OrthoDB" id="6937788at2"/>
<evidence type="ECO:0000313" key="2">
    <source>
        <dbReference type="EMBL" id="SED54470.1"/>
    </source>
</evidence>
<dbReference type="PATRIC" id="fig|47884.3.peg.3816"/>
<accession>A0A0J6GP97</accession>
<protein>
    <submittedName>
        <fullName evidence="1">Uncharacterized protein</fullName>
    </submittedName>
</protein>
<dbReference type="STRING" id="47884.SAMN04490203_4136"/>
<evidence type="ECO:0000313" key="4">
    <source>
        <dbReference type="Proteomes" id="UP000183155"/>
    </source>
</evidence>
<dbReference type="Proteomes" id="UP000183155">
    <property type="component" value="Unassembled WGS sequence"/>
</dbReference>